<dbReference type="AlphaFoldDB" id="A0A9X1DCJ1"/>
<dbReference type="GO" id="GO:0004029">
    <property type="term" value="F:aldehyde dehydrogenase (NAD+) activity"/>
    <property type="evidence" value="ECO:0007669"/>
    <property type="project" value="TreeGrafter"/>
</dbReference>
<organism evidence="2 3">
    <name type="scientific">Sphingobium nicotianae</name>
    <dbReference type="NCBI Taxonomy" id="2782607"/>
    <lineage>
        <taxon>Bacteria</taxon>
        <taxon>Pseudomonadati</taxon>
        <taxon>Pseudomonadota</taxon>
        <taxon>Alphaproteobacteria</taxon>
        <taxon>Sphingomonadales</taxon>
        <taxon>Sphingomonadaceae</taxon>
        <taxon>Sphingobium</taxon>
    </lineage>
</organism>
<gene>
    <name evidence="2" type="ORF">KK488_10700</name>
</gene>
<dbReference type="EMBL" id="JAHGAW010000006">
    <property type="protein sequence ID" value="MBT2187414.1"/>
    <property type="molecule type" value="Genomic_DNA"/>
</dbReference>
<comment type="caution">
    <text evidence="2">The sequence shown here is derived from an EMBL/GenBank/DDBJ whole genome shotgun (WGS) entry which is preliminary data.</text>
</comment>
<name>A0A9X1DCJ1_9SPHN</name>
<sequence length="295" mass="30408">MNIFVTGATGFVGSAIVRELLSAGHAVTGLARSDASAAALEAAGAQVLRGSIADPDILQRGASAADGVIHTAFNHDFSKFLDNCAEDARAIEALGSALVGSDRPLLVTSGVALLTDGRLATEADLPPDASAFPRRSEAAAAALAAQGLQATAVRLPPSTHGAGDHGFVPILIDIARSKGVSAYIGDGMNRWPATHRADAAKVYRLALERGATDGPYHAVAEEGIAFRQIAEAIGQGLGLPVASVAPADAETHFGWFTRFAAINVPTSSARTRDLLGWQPTQIDLLADIAQHYFAG</sequence>
<dbReference type="SUPFAM" id="SSF51735">
    <property type="entry name" value="NAD(P)-binding Rossmann-fold domains"/>
    <property type="match status" value="1"/>
</dbReference>
<proteinExistence type="predicted"/>
<dbReference type="Gene3D" id="3.40.50.720">
    <property type="entry name" value="NAD(P)-binding Rossmann-like Domain"/>
    <property type="match status" value="1"/>
</dbReference>
<evidence type="ECO:0000259" key="1">
    <source>
        <dbReference type="Pfam" id="PF13460"/>
    </source>
</evidence>
<reference evidence="2" key="1">
    <citation type="submission" date="2021-05" db="EMBL/GenBank/DDBJ databases">
        <title>Genome of Sphingobium sp. strain.</title>
        <authorList>
            <person name="Fan R."/>
        </authorList>
    </citation>
    <scope>NUCLEOTIDE SEQUENCE</scope>
    <source>
        <strain evidence="2">H33</strain>
    </source>
</reference>
<dbReference type="PANTHER" id="PTHR48079:SF6">
    <property type="entry name" value="NAD(P)-BINDING DOMAIN-CONTAINING PROTEIN-RELATED"/>
    <property type="match status" value="1"/>
</dbReference>
<dbReference type="InterPro" id="IPR036291">
    <property type="entry name" value="NAD(P)-bd_dom_sf"/>
</dbReference>
<dbReference type="Proteomes" id="UP001138757">
    <property type="component" value="Unassembled WGS sequence"/>
</dbReference>
<dbReference type="RefSeq" id="WP_214623324.1">
    <property type="nucleotide sequence ID" value="NZ_JAHGAW010000006.1"/>
</dbReference>
<dbReference type="InterPro" id="IPR016040">
    <property type="entry name" value="NAD(P)-bd_dom"/>
</dbReference>
<dbReference type="GO" id="GO:0005737">
    <property type="term" value="C:cytoplasm"/>
    <property type="evidence" value="ECO:0007669"/>
    <property type="project" value="TreeGrafter"/>
</dbReference>
<evidence type="ECO:0000313" key="2">
    <source>
        <dbReference type="EMBL" id="MBT2187414.1"/>
    </source>
</evidence>
<evidence type="ECO:0000313" key="3">
    <source>
        <dbReference type="Proteomes" id="UP001138757"/>
    </source>
</evidence>
<protein>
    <submittedName>
        <fullName evidence="2">SDR family oxidoreductase</fullName>
    </submittedName>
</protein>
<dbReference type="Pfam" id="PF13460">
    <property type="entry name" value="NAD_binding_10"/>
    <property type="match status" value="1"/>
</dbReference>
<dbReference type="PANTHER" id="PTHR48079">
    <property type="entry name" value="PROTEIN YEEZ"/>
    <property type="match status" value="1"/>
</dbReference>
<dbReference type="CDD" id="cd05262">
    <property type="entry name" value="SDR_a7"/>
    <property type="match status" value="1"/>
</dbReference>
<keyword evidence="3" id="KW-1185">Reference proteome</keyword>
<dbReference type="InterPro" id="IPR051783">
    <property type="entry name" value="NAD(P)-dependent_oxidoreduct"/>
</dbReference>
<feature type="domain" description="NAD(P)-binding" evidence="1">
    <location>
        <begin position="7"/>
        <end position="161"/>
    </location>
</feature>
<accession>A0A9X1DCJ1</accession>